<dbReference type="EMBL" id="NXLQ01000099">
    <property type="protein sequence ID" value="RDU60207.1"/>
    <property type="molecule type" value="Genomic_DNA"/>
</dbReference>
<feature type="transmembrane region" description="Helical" evidence="2">
    <location>
        <begin position="42"/>
        <end position="61"/>
    </location>
</feature>
<name>A0A3D8I519_9HELI</name>
<keyword evidence="4" id="KW-1185">Reference proteome</keyword>
<sequence length="223" mass="26146">MSEIIKDNDKESQRDKANADSTKLDSDDDEIIWESKKSKIGLILYCGIRIIATLFISYFVIPKILTIDNSFGKFLGIAVFILYYLLVIKDVFFGFNYKGLYLTKDKIVVTYHFTKDTIWKFGSFYVYYYIPANSPFVVISCDYGFTTWNRNNTLYVPDILIGNIDVGPFFHKIYELMKPHLIEYMLSLDDEEYIKARKPLKNIEKLTYLDEIDKMRKEQGNGK</sequence>
<feature type="region of interest" description="Disordered" evidence="1">
    <location>
        <begin position="1"/>
        <end position="23"/>
    </location>
</feature>
<dbReference type="AlphaFoldDB" id="A0A3D8I519"/>
<dbReference type="RefSeq" id="WP_115543976.1">
    <property type="nucleotide sequence ID" value="NZ_NXLQ01000099.1"/>
</dbReference>
<evidence type="ECO:0000313" key="4">
    <source>
        <dbReference type="Proteomes" id="UP000256379"/>
    </source>
</evidence>
<gene>
    <name evidence="3" type="ORF">CQA53_11025</name>
</gene>
<evidence type="ECO:0000313" key="3">
    <source>
        <dbReference type="EMBL" id="RDU60207.1"/>
    </source>
</evidence>
<protein>
    <submittedName>
        <fullName evidence="3">Uncharacterized protein</fullName>
    </submittedName>
</protein>
<dbReference type="Proteomes" id="UP000256379">
    <property type="component" value="Unassembled WGS sequence"/>
</dbReference>
<feature type="transmembrane region" description="Helical" evidence="2">
    <location>
        <begin position="73"/>
        <end position="97"/>
    </location>
</feature>
<accession>A0A3D8I519</accession>
<evidence type="ECO:0000256" key="2">
    <source>
        <dbReference type="SAM" id="Phobius"/>
    </source>
</evidence>
<keyword evidence="2" id="KW-0472">Membrane</keyword>
<dbReference type="OrthoDB" id="5328201at2"/>
<keyword evidence="2" id="KW-1133">Transmembrane helix</keyword>
<comment type="caution">
    <text evidence="3">The sequence shown here is derived from an EMBL/GenBank/DDBJ whole genome shotgun (WGS) entry which is preliminary data.</text>
</comment>
<reference evidence="3 4" key="1">
    <citation type="submission" date="2018-04" db="EMBL/GenBank/DDBJ databases">
        <title>Novel Campyloabacter and Helicobacter Species and Strains.</title>
        <authorList>
            <person name="Mannion A.J."/>
            <person name="Shen Z."/>
            <person name="Fox J.G."/>
        </authorList>
    </citation>
    <scope>NUCLEOTIDE SEQUENCE [LARGE SCALE GENOMIC DNA]</scope>
    <source>
        <strain evidence="3 4">MIT 17-337</strain>
    </source>
</reference>
<evidence type="ECO:0000256" key="1">
    <source>
        <dbReference type="SAM" id="MobiDB-lite"/>
    </source>
</evidence>
<keyword evidence="2" id="KW-0812">Transmembrane</keyword>
<organism evidence="3 4">
    <name type="scientific">Helicobacter didelphidarum</name>
    <dbReference type="NCBI Taxonomy" id="2040648"/>
    <lineage>
        <taxon>Bacteria</taxon>
        <taxon>Pseudomonadati</taxon>
        <taxon>Campylobacterota</taxon>
        <taxon>Epsilonproteobacteria</taxon>
        <taxon>Campylobacterales</taxon>
        <taxon>Helicobacteraceae</taxon>
        <taxon>Helicobacter</taxon>
    </lineage>
</organism>
<proteinExistence type="predicted"/>